<proteinExistence type="predicted"/>
<dbReference type="SMART" id="SM00256">
    <property type="entry name" value="FBOX"/>
    <property type="match status" value="1"/>
</dbReference>
<sequence>MRQCLCRPARVIEEQPLKPSKLPWELEEEILSRLQPHYLVRLKTVCKRWNSLFNDKFFLTKHLSRSRPQFIFQNHRCETFSVDIINHNIIEPTINLRELPASSDTDNIVPYKDTMNYTNTTTCDGFLFCKYEFWNQNGTALWNPWLSQVKFIEYEEYYEDKVFCISGFGYDSSRPQMVYKVLGYFSWKDQDQDDHQPRVAIYDCASHVFRIIDTSETAGRRNVSLNGNLYWICYTSDELFIRSFDFSMEIFKPFCILPTRENHFYDMSILAVYEGDRFSLLKQCCKNLKIDIWVTKKNIDREEKEVVWIKLMTLPTTQVPILCWKVNLISYFIHDKTLFMCCGGSQYDAACIYIEREDLCKKIQIGQYCHCVSTPSLIPLPLF</sequence>
<accession>R0G9P3</accession>
<dbReference type="NCBIfam" id="TIGR01640">
    <property type="entry name" value="F_box_assoc_1"/>
    <property type="match status" value="1"/>
</dbReference>
<feature type="domain" description="F-box" evidence="1">
    <location>
        <begin position="16"/>
        <end position="62"/>
    </location>
</feature>
<dbReference type="InterPro" id="IPR017451">
    <property type="entry name" value="F-box-assoc_interact_dom"/>
</dbReference>
<dbReference type="InterPro" id="IPR036047">
    <property type="entry name" value="F-box-like_dom_sf"/>
</dbReference>
<name>R0G9P3_9BRAS</name>
<keyword evidence="3" id="KW-1185">Reference proteome</keyword>
<protein>
    <recommendedName>
        <fullName evidence="1">F-box domain-containing protein</fullName>
    </recommendedName>
</protein>
<dbReference type="EMBL" id="KB870807">
    <property type="protein sequence ID" value="EOA32271.1"/>
    <property type="molecule type" value="Genomic_DNA"/>
</dbReference>
<dbReference type="Pfam" id="PF00646">
    <property type="entry name" value="F-box"/>
    <property type="match status" value="1"/>
</dbReference>
<evidence type="ECO:0000313" key="2">
    <source>
        <dbReference type="EMBL" id="EOA32271.1"/>
    </source>
</evidence>
<evidence type="ECO:0000313" key="3">
    <source>
        <dbReference type="Proteomes" id="UP000029121"/>
    </source>
</evidence>
<reference evidence="3" key="1">
    <citation type="journal article" date="2013" name="Nat. Genet.">
        <title>The Capsella rubella genome and the genomic consequences of rapid mating system evolution.</title>
        <authorList>
            <person name="Slotte T."/>
            <person name="Hazzouri K.M."/>
            <person name="Agren J.A."/>
            <person name="Koenig D."/>
            <person name="Maumus F."/>
            <person name="Guo Y.L."/>
            <person name="Steige K."/>
            <person name="Platts A.E."/>
            <person name="Escobar J.S."/>
            <person name="Newman L.K."/>
            <person name="Wang W."/>
            <person name="Mandakova T."/>
            <person name="Vello E."/>
            <person name="Smith L.M."/>
            <person name="Henz S.R."/>
            <person name="Steffen J."/>
            <person name="Takuno S."/>
            <person name="Brandvain Y."/>
            <person name="Coop G."/>
            <person name="Andolfatto P."/>
            <person name="Hu T.T."/>
            <person name="Blanchette M."/>
            <person name="Clark R.M."/>
            <person name="Quesneville H."/>
            <person name="Nordborg M."/>
            <person name="Gaut B.S."/>
            <person name="Lysak M.A."/>
            <person name="Jenkins J."/>
            <person name="Grimwood J."/>
            <person name="Chapman J."/>
            <person name="Prochnik S."/>
            <person name="Shu S."/>
            <person name="Rokhsar D."/>
            <person name="Schmutz J."/>
            <person name="Weigel D."/>
            <person name="Wright S.I."/>
        </authorList>
    </citation>
    <scope>NUCLEOTIDE SEQUENCE [LARGE SCALE GENOMIC DNA]</scope>
    <source>
        <strain evidence="3">cv. Monte Gargano</strain>
    </source>
</reference>
<dbReference type="InterPro" id="IPR001810">
    <property type="entry name" value="F-box_dom"/>
</dbReference>
<dbReference type="SUPFAM" id="SSF81383">
    <property type="entry name" value="F-box domain"/>
    <property type="match status" value="1"/>
</dbReference>
<dbReference type="Gene3D" id="1.20.1280.50">
    <property type="match status" value="1"/>
</dbReference>
<dbReference type="OrthoDB" id="1023261at2759"/>
<dbReference type="InterPro" id="IPR050233">
    <property type="entry name" value="A_thaliana_F-box"/>
</dbReference>
<dbReference type="STRING" id="81985.R0G9P3"/>
<dbReference type="Proteomes" id="UP000029121">
    <property type="component" value="Unassembled WGS sequence"/>
</dbReference>
<dbReference type="AlphaFoldDB" id="R0G9P3"/>
<dbReference type="CDD" id="cd22157">
    <property type="entry name" value="F-box_AtFBW1-like"/>
    <property type="match status" value="1"/>
</dbReference>
<dbReference type="PANTHER" id="PTHR47993:SF395">
    <property type="entry name" value="JACALIN-RELATED LECTIN 37-RELATED"/>
    <property type="match status" value="1"/>
</dbReference>
<dbReference type="InterPro" id="IPR006527">
    <property type="entry name" value="F-box-assoc_dom_typ1"/>
</dbReference>
<gene>
    <name evidence="2" type="ORF">CARUB_v10015531mg</name>
</gene>
<dbReference type="PROSITE" id="PS50181">
    <property type="entry name" value="FBOX"/>
    <property type="match status" value="1"/>
</dbReference>
<dbReference type="Pfam" id="PF07734">
    <property type="entry name" value="FBA_1"/>
    <property type="match status" value="1"/>
</dbReference>
<organism evidence="2 3">
    <name type="scientific">Capsella rubella</name>
    <dbReference type="NCBI Taxonomy" id="81985"/>
    <lineage>
        <taxon>Eukaryota</taxon>
        <taxon>Viridiplantae</taxon>
        <taxon>Streptophyta</taxon>
        <taxon>Embryophyta</taxon>
        <taxon>Tracheophyta</taxon>
        <taxon>Spermatophyta</taxon>
        <taxon>Magnoliopsida</taxon>
        <taxon>eudicotyledons</taxon>
        <taxon>Gunneridae</taxon>
        <taxon>Pentapetalae</taxon>
        <taxon>rosids</taxon>
        <taxon>malvids</taxon>
        <taxon>Brassicales</taxon>
        <taxon>Brassicaceae</taxon>
        <taxon>Camelineae</taxon>
        <taxon>Capsella</taxon>
    </lineage>
</organism>
<dbReference type="PANTHER" id="PTHR47993">
    <property type="entry name" value="OS09G0372900 PROTEIN-RELATED"/>
    <property type="match status" value="1"/>
</dbReference>
<evidence type="ECO:0000259" key="1">
    <source>
        <dbReference type="PROSITE" id="PS50181"/>
    </source>
</evidence>
<dbReference type="KEGG" id="crb:17891897"/>